<dbReference type="Gene3D" id="3.40.50.620">
    <property type="entry name" value="HUPs"/>
    <property type="match status" value="1"/>
</dbReference>
<gene>
    <name evidence="3" type="ORF">GD627_08110</name>
</gene>
<dbReference type="PRINTS" id="PR01438">
    <property type="entry name" value="UNVRSLSTRESS"/>
</dbReference>
<accession>A0A5N6MGV5</accession>
<evidence type="ECO:0000259" key="2">
    <source>
        <dbReference type="Pfam" id="PF00582"/>
    </source>
</evidence>
<dbReference type="AlphaFoldDB" id="A0A5N6MGV5"/>
<dbReference type="PANTHER" id="PTHR46268:SF15">
    <property type="entry name" value="UNIVERSAL STRESS PROTEIN HP_0031"/>
    <property type="match status" value="1"/>
</dbReference>
<dbReference type="Pfam" id="PF00582">
    <property type="entry name" value="Usp"/>
    <property type="match status" value="1"/>
</dbReference>
<evidence type="ECO:0000256" key="1">
    <source>
        <dbReference type="ARBA" id="ARBA00008791"/>
    </source>
</evidence>
<name>A0A5N6MGV5_9MICC</name>
<dbReference type="InterPro" id="IPR014729">
    <property type="entry name" value="Rossmann-like_a/b/a_fold"/>
</dbReference>
<evidence type="ECO:0000313" key="3">
    <source>
        <dbReference type="EMBL" id="KAD3632817.1"/>
    </source>
</evidence>
<comment type="caution">
    <text evidence="3">The sequence shown here is derived from an EMBL/GenBank/DDBJ whole genome shotgun (WGS) entry which is preliminary data.</text>
</comment>
<evidence type="ECO:0000313" key="4">
    <source>
        <dbReference type="Proteomes" id="UP000326852"/>
    </source>
</evidence>
<reference evidence="3 4" key="1">
    <citation type="submission" date="2019-08" db="EMBL/GenBank/DDBJ databases">
        <title>Arthrobacter sp. nov., isolated from plateau pika and Tibetan wild ass.</title>
        <authorList>
            <person name="Ge Y."/>
        </authorList>
    </citation>
    <scope>NUCLEOTIDE SEQUENCE [LARGE SCALE GENOMIC DNA]</scope>
    <source>
        <strain evidence="3 4">785</strain>
    </source>
</reference>
<keyword evidence="4" id="KW-1185">Reference proteome</keyword>
<dbReference type="CDD" id="cd00293">
    <property type="entry name" value="USP-like"/>
    <property type="match status" value="1"/>
</dbReference>
<protein>
    <submittedName>
        <fullName evidence="3">Universal stress protein</fullName>
    </submittedName>
</protein>
<dbReference type="InterPro" id="IPR006016">
    <property type="entry name" value="UspA"/>
</dbReference>
<dbReference type="PANTHER" id="PTHR46268">
    <property type="entry name" value="STRESS RESPONSE PROTEIN NHAX"/>
    <property type="match status" value="1"/>
</dbReference>
<dbReference type="Proteomes" id="UP000326852">
    <property type="component" value="Unassembled WGS sequence"/>
</dbReference>
<dbReference type="InterPro" id="IPR006015">
    <property type="entry name" value="Universal_stress_UspA"/>
</dbReference>
<dbReference type="SUPFAM" id="SSF52402">
    <property type="entry name" value="Adenine nucleotide alpha hydrolases-like"/>
    <property type="match status" value="1"/>
</dbReference>
<dbReference type="EMBL" id="VTFX01000004">
    <property type="protein sequence ID" value="KAD3632817.1"/>
    <property type="molecule type" value="Genomic_DNA"/>
</dbReference>
<sequence length="130" mass="13751">MSVVVGYVPTPEGEAALRAGVRAAGDLSAELVVVNVESTRKQRPAEESGTLPALNRILEESRVSHLLVHPVGDFDASEEILKAVEEHSARLVVLGLRHRTPVGKLFLGSTAQRVLLEAACPVLAVKAGQA</sequence>
<organism evidence="3 4">
    <name type="scientific">Arthrobacter yangruifuii</name>
    <dbReference type="NCBI Taxonomy" id="2606616"/>
    <lineage>
        <taxon>Bacteria</taxon>
        <taxon>Bacillati</taxon>
        <taxon>Actinomycetota</taxon>
        <taxon>Actinomycetes</taxon>
        <taxon>Micrococcales</taxon>
        <taxon>Micrococcaceae</taxon>
        <taxon>Arthrobacter</taxon>
    </lineage>
</organism>
<proteinExistence type="inferred from homology"/>
<feature type="domain" description="UspA" evidence="2">
    <location>
        <begin position="3"/>
        <end position="126"/>
    </location>
</feature>
<comment type="similarity">
    <text evidence="1">Belongs to the universal stress protein A family.</text>
</comment>
<dbReference type="RefSeq" id="WP_152272090.1">
    <property type="nucleotide sequence ID" value="NZ_VTFX01000004.1"/>
</dbReference>